<name>A0ABQ7FTK8_DUNSA</name>
<gene>
    <name evidence="1" type="ORF">DUNSADRAFT_7002</name>
</gene>
<evidence type="ECO:0000313" key="1">
    <source>
        <dbReference type="EMBL" id="KAF5825780.1"/>
    </source>
</evidence>
<dbReference type="Proteomes" id="UP000815325">
    <property type="component" value="Unassembled WGS sequence"/>
</dbReference>
<organism evidence="1 2">
    <name type="scientific">Dunaliella salina</name>
    <name type="common">Green alga</name>
    <name type="synonym">Protococcus salinus</name>
    <dbReference type="NCBI Taxonomy" id="3046"/>
    <lineage>
        <taxon>Eukaryota</taxon>
        <taxon>Viridiplantae</taxon>
        <taxon>Chlorophyta</taxon>
        <taxon>core chlorophytes</taxon>
        <taxon>Chlorophyceae</taxon>
        <taxon>CS clade</taxon>
        <taxon>Chlamydomonadales</taxon>
        <taxon>Dunaliellaceae</taxon>
        <taxon>Dunaliella</taxon>
    </lineage>
</organism>
<evidence type="ECO:0000313" key="2">
    <source>
        <dbReference type="Proteomes" id="UP000815325"/>
    </source>
</evidence>
<proteinExistence type="predicted"/>
<sequence>MQAAAAAAPRPVSFNSHTKIHIQTSCDLRTNIQMCALCVICSCGGCKLQQPHAPWRHGAFILQSTYRHPNACHLCNVCGSIHANIQILIQASNCKLQRPRRLHPTMSNGTASTMIHCSWWVPHVQPHVKSYWGVDSYDTRLCAAFFG</sequence>
<evidence type="ECO:0008006" key="3">
    <source>
        <dbReference type="Google" id="ProtNLM"/>
    </source>
</evidence>
<accession>A0ABQ7FTK8</accession>
<keyword evidence="2" id="KW-1185">Reference proteome</keyword>
<reference evidence="1" key="1">
    <citation type="submission" date="2017-08" db="EMBL/GenBank/DDBJ databases">
        <authorList>
            <person name="Polle J.E."/>
            <person name="Barry K."/>
            <person name="Cushman J."/>
            <person name="Schmutz J."/>
            <person name="Tran D."/>
            <person name="Hathwaick L.T."/>
            <person name="Yim W.C."/>
            <person name="Jenkins J."/>
            <person name="Mckie-Krisberg Z.M."/>
            <person name="Prochnik S."/>
            <person name="Lindquist E."/>
            <person name="Dockter R.B."/>
            <person name="Adam C."/>
            <person name="Molina H."/>
            <person name="Bunkerborg J."/>
            <person name="Jin E."/>
            <person name="Buchheim M."/>
            <person name="Magnuson J."/>
        </authorList>
    </citation>
    <scope>NUCLEOTIDE SEQUENCE</scope>
    <source>
        <strain evidence="1">CCAP 19/18</strain>
    </source>
</reference>
<dbReference type="EMBL" id="MU072012">
    <property type="protein sequence ID" value="KAF5825780.1"/>
    <property type="molecule type" value="Genomic_DNA"/>
</dbReference>
<comment type="caution">
    <text evidence="1">The sequence shown here is derived from an EMBL/GenBank/DDBJ whole genome shotgun (WGS) entry which is preliminary data.</text>
</comment>
<protein>
    <recommendedName>
        <fullName evidence="3">Encoded protein</fullName>
    </recommendedName>
</protein>